<evidence type="ECO:0000313" key="8">
    <source>
        <dbReference type="Proteomes" id="UP000008493"/>
    </source>
</evidence>
<dbReference type="GO" id="GO:0006508">
    <property type="term" value="P:proteolysis"/>
    <property type="evidence" value="ECO:0007669"/>
    <property type="project" value="UniProtKB-KW"/>
</dbReference>
<dbReference type="eggNOG" id="KOG0907">
    <property type="taxonomic scope" value="Eukaryota"/>
</dbReference>
<gene>
    <name evidence="7" type="ORF">AGABI1DRAFT_40615</name>
</gene>
<evidence type="ECO:0000259" key="4">
    <source>
        <dbReference type="PROSITE" id="PS51352"/>
    </source>
</evidence>
<name>K5XVB8_AGABU</name>
<dbReference type="Proteomes" id="UP000008493">
    <property type="component" value="Unassembled WGS sequence"/>
</dbReference>
<dbReference type="GO" id="GO:0070646">
    <property type="term" value="P:protein modification by small protein removal"/>
    <property type="evidence" value="ECO:0007669"/>
    <property type="project" value="TreeGrafter"/>
</dbReference>
<dbReference type="EMBL" id="JH971390">
    <property type="protein sequence ID" value="EKM79075.1"/>
    <property type="molecule type" value="Genomic_DNA"/>
</dbReference>
<dbReference type="SMART" id="SM01179">
    <property type="entry name" value="DUF862"/>
    <property type="match status" value="1"/>
</dbReference>
<dbReference type="InterPro" id="IPR042266">
    <property type="entry name" value="PPPDE_sf"/>
</dbReference>
<proteinExistence type="inferred from homology"/>
<organism evidence="7 8">
    <name type="scientific">Agaricus bisporus var. burnettii (strain JB137-S8 / ATCC MYA-4627 / FGSC 10392)</name>
    <name type="common">White button mushroom</name>
    <dbReference type="NCBI Taxonomy" id="597362"/>
    <lineage>
        <taxon>Eukaryota</taxon>
        <taxon>Fungi</taxon>
        <taxon>Dikarya</taxon>
        <taxon>Basidiomycota</taxon>
        <taxon>Agaricomycotina</taxon>
        <taxon>Agaricomycetes</taxon>
        <taxon>Agaricomycetidae</taxon>
        <taxon>Agaricales</taxon>
        <taxon>Agaricineae</taxon>
        <taxon>Agaricaceae</taxon>
        <taxon>Agaricus</taxon>
    </lineage>
</organism>
<dbReference type="OMA" id="VTLQMAC"/>
<feature type="domain" description="PUL" evidence="5">
    <location>
        <begin position="315"/>
        <end position="641"/>
    </location>
</feature>
<dbReference type="PANTHER" id="PTHR12378:SF7">
    <property type="entry name" value="DESUMOYLATING ISOPEPTIDASE 1"/>
    <property type="match status" value="1"/>
</dbReference>
<keyword evidence="3" id="KW-0378">Hydrolase</keyword>
<dbReference type="RefSeq" id="XP_007329693.1">
    <property type="nucleotide sequence ID" value="XM_007329631.1"/>
</dbReference>
<dbReference type="OrthoDB" id="21221at2759"/>
<dbReference type="GeneID" id="18829362"/>
<dbReference type="InterPro" id="IPR013766">
    <property type="entry name" value="Thioredoxin_domain"/>
</dbReference>
<keyword evidence="8" id="KW-1185">Reference proteome</keyword>
<feature type="domain" description="PPPDE" evidence="6">
    <location>
        <begin position="4"/>
        <end position="144"/>
    </location>
</feature>
<evidence type="ECO:0000259" key="6">
    <source>
        <dbReference type="PROSITE" id="PS51858"/>
    </source>
</evidence>
<feature type="domain" description="Thioredoxin" evidence="4">
    <location>
        <begin position="168"/>
        <end position="304"/>
    </location>
</feature>
<dbReference type="Gene3D" id="3.90.1720.30">
    <property type="entry name" value="PPPDE domains"/>
    <property type="match status" value="1"/>
</dbReference>
<reference evidence="8" key="1">
    <citation type="journal article" date="2012" name="Proc. Natl. Acad. Sci. U.S.A.">
        <title>Genome sequence of the button mushroom Agaricus bisporus reveals mechanisms governing adaptation to a humic-rich ecological niche.</title>
        <authorList>
            <person name="Morin E."/>
            <person name="Kohler A."/>
            <person name="Baker A.R."/>
            <person name="Foulongne-Oriol M."/>
            <person name="Lombard V."/>
            <person name="Nagy L.G."/>
            <person name="Ohm R.A."/>
            <person name="Patyshakuliyeva A."/>
            <person name="Brun A."/>
            <person name="Aerts A.L."/>
            <person name="Bailey A.M."/>
            <person name="Billette C."/>
            <person name="Coutinho P.M."/>
            <person name="Deakin G."/>
            <person name="Doddapaneni H."/>
            <person name="Floudas D."/>
            <person name="Grimwood J."/>
            <person name="Hilden K."/>
            <person name="Kuees U."/>
            <person name="LaButti K.M."/>
            <person name="Lapidus A."/>
            <person name="Lindquist E.A."/>
            <person name="Lucas S.M."/>
            <person name="Murat C."/>
            <person name="Riley R.W."/>
            <person name="Salamov A.A."/>
            <person name="Schmutz J."/>
            <person name="Subramanian V."/>
            <person name="Woesten H.A.B."/>
            <person name="Xu J."/>
            <person name="Eastwood D.C."/>
            <person name="Foster G.D."/>
            <person name="Sonnenberg A.S."/>
            <person name="Cullen D."/>
            <person name="de Vries R.P."/>
            <person name="Lundell T."/>
            <person name="Hibbett D.S."/>
            <person name="Henrissat B."/>
            <person name="Burton K.S."/>
            <person name="Kerrigan R.W."/>
            <person name="Challen M.P."/>
            <person name="Grigoriev I.V."/>
            <person name="Martin F."/>
        </authorList>
    </citation>
    <scope>NUCLEOTIDE SEQUENCE [LARGE SCALE GENOMIC DNA]</scope>
    <source>
        <strain evidence="8">JB137-S8 / ATCC MYA-4627 / FGSC 10392</strain>
    </source>
</reference>
<dbReference type="InParanoid" id="K5XVB8"/>
<dbReference type="InterPro" id="IPR011989">
    <property type="entry name" value="ARM-like"/>
</dbReference>
<dbReference type="InterPro" id="IPR036249">
    <property type="entry name" value="Thioredoxin-like_sf"/>
</dbReference>
<dbReference type="SUPFAM" id="SSF48371">
    <property type="entry name" value="ARM repeat"/>
    <property type="match status" value="1"/>
</dbReference>
<evidence type="ECO:0000313" key="7">
    <source>
        <dbReference type="EMBL" id="EKM79075.1"/>
    </source>
</evidence>
<evidence type="ECO:0008006" key="9">
    <source>
        <dbReference type="Google" id="ProtNLM"/>
    </source>
</evidence>
<dbReference type="InterPro" id="IPR008580">
    <property type="entry name" value="PPPDE_dom"/>
</dbReference>
<dbReference type="eggNOG" id="KOG0324">
    <property type="taxonomic scope" value="Eukaryota"/>
</dbReference>
<dbReference type="Pfam" id="PF05903">
    <property type="entry name" value="Peptidase_C97"/>
    <property type="match status" value="1"/>
</dbReference>
<dbReference type="GO" id="GO:0008233">
    <property type="term" value="F:peptidase activity"/>
    <property type="evidence" value="ECO:0007669"/>
    <property type="project" value="UniProtKB-KW"/>
</dbReference>
<dbReference type="PANTHER" id="PTHR12378">
    <property type="entry name" value="DESUMOYLATING ISOPEPTIDASE"/>
    <property type="match status" value="1"/>
</dbReference>
<dbReference type="PROSITE" id="PS51352">
    <property type="entry name" value="THIOREDOXIN_2"/>
    <property type="match status" value="1"/>
</dbReference>
<accession>K5XVB8</accession>
<protein>
    <recommendedName>
        <fullName evidence="9">PPPDE domain-containing protein</fullName>
    </recommendedName>
</protein>
<dbReference type="Pfam" id="PF08324">
    <property type="entry name" value="PUL"/>
    <property type="match status" value="1"/>
</dbReference>
<evidence type="ECO:0000256" key="3">
    <source>
        <dbReference type="ARBA" id="ARBA00022801"/>
    </source>
</evidence>
<comment type="similarity">
    <text evidence="1">Belongs to the DeSI family.</text>
</comment>
<dbReference type="STRING" id="597362.K5XVB8"/>
<dbReference type="PROSITE" id="PS51858">
    <property type="entry name" value="PPPDE"/>
    <property type="match status" value="1"/>
</dbReference>
<dbReference type="PROSITE" id="PS51396">
    <property type="entry name" value="PUL"/>
    <property type="match status" value="1"/>
</dbReference>
<dbReference type="KEGG" id="abp:AGABI1DRAFT40615"/>
<dbReference type="InterPro" id="IPR016024">
    <property type="entry name" value="ARM-type_fold"/>
</dbReference>
<dbReference type="CDD" id="cd02947">
    <property type="entry name" value="TRX_family"/>
    <property type="match status" value="1"/>
</dbReference>
<dbReference type="Gene3D" id="3.40.30.10">
    <property type="entry name" value="Glutaredoxin"/>
    <property type="match status" value="1"/>
</dbReference>
<dbReference type="Gene3D" id="1.25.10.10">
    <property type="entry name" value="Leucine-rich Repeat Variant"/>
    <property type="match status" value="1"/>
</dbReference>
<evidence type="ECO:0000256" key="2">
    <source>
        <dbReference type="ARBA" id="ARBA00022670"/>
    </source>
</evidence>
<dbReference type="Pfam" id="PF00085">
    <property type="entry name" value="Thioredoxin"/>
    <property type="match status" value="1"/>
</dbReference>
<dbReference type="SUPFAM" id="SSF52833">
    <property type="entry name" value="Thioredoxin-like"/>
    <property type="match status" value="1"/>
</dbReference>
<sequence length="644" mass="69572">MSTTQVKLYVYDLSRGMATALSQQLTGRQINGIWHTSVVVFGKEIFYGQGITITRPGQSHHGQPMQIIDMGETAIDEETFDEYLEDIRVHYTADKYHLLDFNCNSFTNDVVGFLTGGSIPTFIKDLPSDFLSTPFGAALRPTIDAMFRPPVPGQAPVAPTSAASSLLQSVADQAQAPTTIPSTSPGISSISAPMHVITNPASLNSFLKSHRAAAALFTSQTCPPCRMIEPVYERLAEEKSLRDGRQGVAFAKIDIGVGLGRSIAAEWSIRSTPTFYFFQDGKKVSELKGANAAELRTQIDLLIYETYPPHPHTRLSLPILQKLSLKPILFSQQPPIDTVVSKLFASIDEASWPATANPTPDQIKNVISKGFVPYLKSIGSPKNTNSVPVISNTAAMLATWSQATSALANALSAEVLFPLVDIWRLAFLDPSTANWAAAPSTTPSGGPIGVVLPKAIDTLQSRSSKGARNFILTVLRLLCNSFSSPMLARRILTDGAVKPMMTSFIVASLLHDDGSVRTAAASLAFNIGAWLQNSRIEAGKGVQGTNAVVEDDEWQVELVSAILEAFGRETSNEEVVHRLAAALGLLIRLSPFYDEQLKPLLEILQARGTLKAKLGQGNGWEGDGGVKKREVRGLIEEIADKLCA</sequence>
<dbReference type="AlphaFoldDB" id="K5XVB8"/>
<keyword evidence="2" id="KW-0645">Protease</keyword>
<evidence type="ECO:0000259" key="5">
    <source>
        <dbReference type="PROSITE" id="PS51396"/>
    </source>
</evidence>
<evidence type="ECO:0000256" key="1">
    <source>
        <dbReference type="ARBA" id="ARBA00008140"/>
    </source>
</evidence>
<dbReference type="InterPro" id="IPR013535">
    <property type="entry name" value="PUL_dom"/>
</dbReference>
<dbReference type="HOGENOM" id="CLU_033441_0_0_1"/>